<dbReference type="STRING" id="1313304.CALK_0445"/>
<feature type="transmembrane region" description="Helical" evidence="1">
    <location>
        <begin position="165"/>
        <end position="188"/>
    </location>
</feature>
<keyword evidence="1" id="KW-0472">Membrane</keyword>
<dbReference type="EMBL" id="ASJR01000003">
    <property type="protein sequence ID" value="ERP38956.1"/>
    <property type="molecule type" value="Genomic_DNA"/>
</dbReference>
<dbReference type="GO" id="GO:0006629">
    <property type="term" value="P:lipid metabolic process"/>
    <property type="evidence" value="ECO:0007669"/>
    <property type="project" value="InterPro"/>
</dbReference>
<protein>
    <submittedName>
        <fullName evidence="3">Fatty acid desaturase</fullName>
    </submittedName>
</protein>
<evidence type="ECO:0000313" key="4">
    <source>
        <dbReference type="Proteomes" id="UP000017148"/>
    </source>
</evidence>
<sequence length="363" mass="41435">MDSALYILYKNPLGGSMTETSRHSKLREARTHVPAHLTKPREHISIAYLLRDISLYILLVVLLWNTENIALLIPLWILTGLTISGLFVLGHDAAHGSFLQGKRKNYLAGQLAMIPSLHAFGQWVYGHNRVHHGHTAKIGADFIWQPVSPQEYRSYSPVKKVLHRIYWSPLGAGPYYLWEIWAKGMLLFTAPGKGVRRDKAIVLIAMISMITISVWGGGYTAQGYSLAAGGATFLRVFAIPFIIWNYIMGATVYVQHIHPNIAWRPGKKWTSFHGQIESTATYIVPAWYNFFLHNIYVHVPHHIHMKIPFYHLPAAYKVLKNVYGPTLHESNRLFRDYLKITKKCKLYAPSTEKWCTYKEATQA</sequence>
<gene>
    <name evidence="3" type="ORF">CALK_0445</name>
</gene>
<name>U7DDJ0_9BACT</name>
<dbReference type="Pfam" id="PF00487">
    <property type="entry name" value="FA_desaturase"/>
    <property type="match status" value="1"/>
</dbReference>
<dbReference type="Proteomes" id="UP000017148">
    <property type="component" value="Unassembled WGS sequence"/>
</dbReference>
<dbReference type="InterPro" id="IPR012171">
    <property type="entry name" value="Fatty_acid_desaturase"/>
</dbReference>
<dbReference type="PANTHER" id="PTHR32100">
    <property type="entry name" value="OMEGA-6 FATTY ACID DESATURASE, CHLOROPLASTIC"/>
    <property type="match status" value="1"/>
</dbReference>
<organism evidence="3 4">
    <name type="scientific">Chitinivibrio alkaliphilus ACht1</name>
    <dbReference type="NCBI Taxonomy" id="1313304"/>
    <lineage>
        <taxon>Bacteria</taxon>
        <taxon>Pseudomonadati</taxon>
        <taxon>Fibrobacterota</taxon>
        <taxon>Chitinivibrionia</taxon>
        <taxon>Chitinivibrionales</taxon>
        <taxon>Chitinivibrionaceae</taxon>
        <taxon>Chitinivibrio</taxon>
    </lineage>
</organism>
<evidence type="ECO:0000256" key="1">
    <source>
        <dbReference type="SAM" id="Phobius"/>
    </source>
</evidence>
<keyword evidence="1" id="KW-1133">Transmembrane helix</keyword>
<dbReference type="AlphaFoldDB" id="U7DDJ0"/>
<feature type="transmembrane region" description="Helical" evidence="1">
    <location>
        <begin position="200"/>
        <end position="221"/>
    </location>
</feature>
<proteinExistence type="predicted"/>
<accession>U7DDJ0</accession>
<keyword evidence="4" id="KW-1185">Reference proteome</keyword>
<evidence type="ECO:0000259" key="2">
    <source>
        <dbReference type="Pfam" id="PF00487"/>
    </source>
</evidence>
<feature type="transmembrane region" description="Helical" evidence="1">
    <location>
        <begin position="233"/>
        <end position="254"/>
    </location>
</feature>
<dbReference type="InterPro" id="IPR005804">
    <property type="entry name" value="FA_desaturase_dom"/>
</dbReference>
<reference evidence="3 4" key="1">
    <citation type="journal article" date="2013" name="Environ. Microbiol.">
        <title>Genome analysis of Chitinivibrio alkaliphilus gen. nov., sp. nov., a novel extremely haloalkaliphilic anaerobic chitinolytic bacterium from the candidate phylum Termite Group 3.</title>
        <authorList>
            <person name="Sorokin D.Y."/>
            <person name="Gumerov V.M."/>
            <person name="Rakitin A.L."/>
            <person name="Beletsky A.V."/>
            <person name="Damste J.S."/>
            <person name="Muyzer G."/>
            <person name="Mardanov A.V."/>
            <person name="Ravin N.V."/>
        </authorList>
    </citation>
    <scope>NUCLEOTIDE SEQUENCE [LARGE SCALE GENOMIC DNA]</scope>
    <source>
        <strain evidence="3 4">ACht1</strain>
    </source>
</reference>
<dbReference type="eggNOG" id="COG3239">
    <property type="taxonomic scope" value="Bacteria"/>
</dbReference>
<feature type="transmembrane region" description="Helical" evidence="1">
    <location>
        <begin position="46"/>
        <end position="64"/>
    </location>
</feature>
<feature type="transmembrane region" description="Helical" evidence="1">
    <location>
        <begin position="70"/>
        <end position="94"/>
    </location>
</feature>
<dbReference type="GO" id="GO:0016491">
    <property type="term" value="F:oxidoreductase activity"/>
    <property type="evidence" value="ECO:0007669"/>
    <property type="project" value="InterPro"/>
</dbReference>
<evidence type="ECO:0000313" key="3">
    <source>
        <dbReference type="EMBL" id="ERP38956.1"/>
    </source>
</evidence>
<keyword evidence="1" id="KW-0812">Transmembrane</keyword>
<comment type="caution">
    <text evidence="3">The sequence shown here is derived from an EMBL/GenBank/DDBJ whole genome shotgun (WGS) entry which is preliminary data.</text>
</comment>
<feature type="domain" description="Fatty acid desaturase" evidence="2">
    <location>
        <begin position="72"/>
        <end position="324"/>
    </location>
</feature>